<dbReference type="OrthoDB" id="10333737at2759"/>
<name>A0A8S3TT26_MYTED</name>
<evidence type="ECO:0000256" key="1">
    <source>
        <dbReference type="SAM" id="MobiDB-lite"/>
    </source>
</evidence>
<accession>A0A8S3TT26</accession>
<evidence type="ECO:0000256" key="2">
    <source>
        <dbReference type="SAM" id="SignalP"/>
    </source>
</evidence>
<feature type="compositionally biased region" description="Basic and acidic residues" evidence="1">
    <location>
        <begin position="111"/>
        <end position="124"/>
    </location>
</feature>
<keyword evidence="4" id="KW-1185">Reference proteome</keyword>
<gene>
    <name evidence="3" type="ORF">MEDL_47342</name>
</gene>
<dbReference type="EMBL" id="CAJPWZ010002269">
    <property type="protein sequence ID" value="CAG2234738.1"/>
    <property type="molecule type" value="Genomic_DNA"/>
</dbReference>
<feature type="region of interest" description="Disordered" evidence="1">
    <location>
        <begin position="100"/>
        <end position="127"/>
    </location>
</feature>
<dbReference type="AlphaFoldDB" id="A0A8S3TT26"/>
<feature type="chain" id="PRO_5035799642" description="Cytochrome c domain-containing protein" evidence="2">
    <location>
        <begin position="16"/>
        <end position="931"/>
    </location>
</feature>
<evidence type="ECO:0008006" key="5">
    <source>
        <dbReference type="Google" id="ProtNLM"/>
    </source>
</evidence>
<dbReference type="Proteomes" id="UP000683360">
    <property type="component" value="Unassembled WGS sequence"/>
</dbReference>
<organism evidence="3 4">
    <name type="scientific">Mytilus edulis</name>
    <name type="common">Blue mussel</name>
    <dbReference type="NCBI Taxonomy" id="6550"/>
    <lineage>
        <taxon>Eukaryota</taxon>
        <taxon>Metazoa</taxon>
        <taxon>Spiralia</taxon>
        <taxon>Lophotrochozoa</taxon>
        <taxon>Mollusca</taxon>
        <taxon>Bivalvia</taxon>
        <taxon>Autobranchia</taxon>
        <taxon>Pteriomorphia</taxon>
        <taxon>Mytilida</taxon>
        <taxon>Mytiloidea</taxon>
        <taxon>Mytilidae</taxon>
        <taxon>Mytilinae</taxon>
        <taxon>Mytilus</taxon>
    </lineage>
</organism>
<feature type="region of interest" description="Disordered" evidence="1">
    <location>
        <begin position="717"/>
        <end position="753"/>
    </location>
</feature>
<proteinExistence type="predicted"/>
<feature type="compositionally biased region" description="Polar residues" evidence="1">
    <location>
        <begin position="720"/>
        <end position="743"/>
    </location>
</feature>
<feature type="signal peptide" evidence="2">
    <location>
        <begin position="1"/>
        <end position="15"/>
    </location>
</feature>
<protein>
    <recommendedName>
        <fullName evidence="5">Cytochrome c domain-containing protein</fullName>
    </recommendedName>
</protein>
<evidence type="ECO:0000313" key="3">
    <source>
        <dbReference type="EMBL" id="CAG2234738.1"/>
    </source>
</evidence>
<evidence type="ECO:0000313" key="4">
    <source>
        <dbReference type="Proteomes" id="UP000683360"/>
    </source>
</evidence>
<comment type="caution">
    <text evidence="3">The sequence shown here is derived from an EMBL/GenBank/DDBJ whole genome shotgun (WGS) entry which is preliminary data.</text>
</comment>
<keyword evidence="2" id="KW-0732">Signal</keyword>
<reference evidence="3" key="1">
    <citation type="submission" date="2021-03" db="EMBL/GenBank/DDBJ databases">
        <authorList>
            <person name="Bekaert M."/>
        </authorList>
    </citation>
    <scope>NUCLEOTIDE SEQUENCE</scope>
</reference>
<sequence>MLLTILLWNIVVCNAHLENIRITPRKLSWLNAHNAAESIDQQTAEYRSKKVFQNIYGKCRSCHYTARGADNGGKYNSLQGLDRRVLNTFHKQRNDEFRKLPLPLSKSRQRPVNEKHSQGGDRKYTPKVTQNPVYLSMKLKTPMRNPLDVHPSYTYNALSNHEEQDDDDKFDVLKRRLYLLDDKRHKYIETPLLGESNDDYIKTAKINRGNDDDEIRPFRQKQLPPIVFNSFESRWYQQNKQTHADRFAKKANLKRNDYLSVTRQAYPDYNKFQNDRTTSKRNKTVNNQSLQTEIVYSQGTKLKFPNSQAISKDEKYLLKNTNHVTERSTNIPDKTNKALNNYKMRSHDSDDVNSQTTDKLNRQTMKNNIDSRYPIRLDLIGHHLMSNKLYTETYADKVRNELIETLVNRKAPNSFSGLIKPNNMIISSFRSPDFKSVFKTSSTTLPSTTWKPVVHWKLSVNDKSKIKGARTPIRSMPFSFVGDSQQTHFVPIKHGIPVNPLERKHNSFWSQPSKSPTINIAKGIDGELFFQNDNNLNYKILSSFPIHDIKQEDQRMKQLNTITDPINGRTLGSADIVKSNFMNGETHDNDNISRIKYTGTDGKQSDVIQSRMFSRFTTPSTSADNIEPISIFNKHSDEEAYFYDSGSPIEKKIFMPKNQYDSKKVINKHSSNNPKMNSGLFGFLSKGLPESSLDLKKDRNFHDDLDERKKFLKSTKKNGLLSTDSKNEGSSHIQKVNRFQGNTVPLKKTPSLNTNIKNNNGLNIFQEVKKQTKHLRRIHDDDDNVILKQNNFFNDIRINGRTKSTLGASSNQNRQRIPIKFPVMLRKGRGRLKKDKLSLLLTDQRRRLTDSKNRLELIKSMRRAAKILHEHFLRRKVSNVAKRRPENTRHFSKSLQQNNFPLVVDRSRLYLHRKRFPYLFMVNKRLLVNKK</sequence>